<dbReference type="VEuPathDB" id="FungiDB:CAGL0J06798g"/>
<dbReference type="GO" id="GO:0005634">
    <property type="term" value="C:nucleus"/>
    <property type="evidence" value="ECO:0007669"/>
    <property type="project" value="UniProtKB-SubCell"/>
</dbReference>
<dbReference type="GO" id="GO:0030474">
    <property type="term" value="P:spindle pole body duplication"/>
    <property type="evidence" value="ECO:0007669"/>
    <property type="project" value="InterPro"/>
</dbReference>
<dbReference type="SMR" id="A0A0W0E8L2"/>
<proteinExistence type="inferred from homology"/>
<evidence type="ECO:0000256" key="5">
    <source>
        <dbReference type="ARBA" id="ARBA00023242"/>
    </source>
</evidence>
<dbReference type="Pfam" id="PF17082">
    <property type="entry name" value="Spc29"/>
    <property type="match status" value="1"/>
</dbReference>
<dbReference type="VEuPathDB" id="FungiDB:GWK60_J06633"/>
<protein>
    <recommendedName>
        <fullName evidence="2 7">Spindle pole component 29</fullName>
    </recommendedName>
</protein>
<evidence type="ECO:0000313" key="9">
    <source>
        <dbReference type="Proteomes" id="UP000054886"/>
    </source>
</evidence>
<reference evidence="8 9" key="1">
    <citation type="submission" date="2015-10" db="EMBL/GenBank/DDBJ databases">
        <title>Draft genomes sequences of Candida glabrata isolates 1A, 1B, 2A, 2B, 3A and 3B.</title>
        <authorList>
            <person name="Haavelsrud O.E."/>
            <person name="Gaustad P."/>
        </authorList>
    </citation>
    <scope>NUCLEOTIDE SEQUENCE [LARGE SCALE GENOMIC DNA]</scope>
    <source>
        <strain evidence="8">910700640</strain>
    </source>
</reference>
<evidence type="ECO:0000256" key="6">
    <source>
        <dbReference type="ARBA" id="ARBA00025108"/>
    </source>
</evidence>
<evidence type="ECO:0000256" key="1">
    <source>
        <dbReference type="ARBA" id="ARBA00009217"/>
    </source>
</evidence>
<accession>A0A0W0E8L2</accession>
<organism evidence="8 9">
    <name type="scientific">Candida glabrata</name>
    <name type="common">Yeast</name>
    <name type="synonym">Torulopsis glabrata</name>
    <dbReference type="NCBI Taxonomy" id="5478"/>
    <lineage>
        <taxon>Eukaryota</taxon>
        <taxon>Fungi</taxon>
        <taxon>Dikarya</taxon>
        <taxon>Ascomycota</taxon>
        <taxon>Saccharomycotina</taxon>
        <taxon>Saccharomycetes</taxon>
        <taxon>Saccharomycetales</taxon>
        <taxon>Saccharomycetaceae</taxon>
        <taxon>Nakaseomyces</taxon>
    </lineage>
</organism>
<comment type="subcellular location">
    <subcellularLocation>
        <location evidence="7">Cytoplasm</location>
        <location evidence="7">Cytoskeleton</location>
        <location evidence="7">Microtubule organizing center</location>
        <location evidence="7">Spindle pole body</location>
    </subcellularLocation>
    <subcellularLocation>
        <location evidence="7">Nucleus</location>
    </subcellularLocation>
</comment>
<dbReference type="EMBL" id="LLZZ01000043">
    <property type="protein sequence ID" value="KTB11188.1"/>
    <property type="molecule type" value="Genomic_DNA"/>
</dbReference>
<dbReference type="PhylomeDB" id="A0A0W0E8L2"/>
<comment type="function">
    <text evidence="6">Component of the spindle pole body (SPB) required for the proper execution of spindle pole body (SPB) duplication. Links the central plaque component SPC42 to the inner plaque component SPC110.</text>
</comment>
<dbReference type="InterPro" id="IPR031392">
    <property type="entry name" value="Spc29"/>
</dbReference>
<dbReference type="Proteomes" id="UP000054886">
    <property type="component" value="Unassembled WGS sequence"/>
</dbReference>
<comment type="caution">
    <text evidence="8">The sequence shown here is derived from an EMBL/GenBank/DDBJ whole genome shotgun (WGS) entry which is preliminary data.</text>
</comment>
<dbReference type="AlphaFoldDB" id="A0A0W0E8L2"/>
<keyword evidence="4 7" id="KW-0206">Cytoskeleton</keyword>
<keyword evidence="5 7" id="KW-0539">Nucleus</keyword>
<dbReference type="VEuPathDB" id="FungiDB:B1J91_J06798g"/>
<comment type="similarity">
    <text evidence="1 7">Belongs to the SPC29 family.</text>
</comment>
<keyword evidence="3 7" id="KW-0963">Cytoplasm</keyword>
<sequence length="234" mass="28043">MVVGPISNLRDDALKDDTLNHIRKEYLESKKQISNLLSQETNTNEFSRKPYPNSSPIRKFDHFANERPTTIDAKLREQLRTGASDVAIEQSLRTNSDESRNQMIYDDMKVMKRIIDGQQESIRELRRALEQERYMNSELQRKYNEMERRFDRLEWFINSHDKFQAYQDIRSNTTKKDFSDPIFNNGLKRRWDEYPIRSFEPDTNINRNNRIFSNYDDSTTRLMQITDPHYRSVG</sequence>
<evidence type="ECO:0000256" key="7">
    <source>
        <dbReference type="RuleBase" id="RU362139"/>
    </source>
</evidence>
<gene>
    <name evidence="7" type="primary">SPC29</name>
    <name evidence="8" type="ORF">AO440_003055</name>
</gene>
<evidence type="ECO:0000256" key="4">
    <source>
        <dbReference type="ARBA" id="ARBA00023212"/>
    </source>
</evidence>
<evidence type="ECO:0000256" key="2">
    <source>
        <dbReference type="ARBA" id="ARBA00016328"/>
    </source>
</evidence>
<dbReference type="VEuPathDB" id="FungiDB:GVI51_J06655"/>
<evidence type="ECO:0000256" key="3">
    <source>
        <dbReference type="ARBA" id="ARBA00022490"/>
    </source>
</evidence>
<dbReference type="GO" id="GO:0005200">
    <property type="term" value="F:structural constituent of cytoskeleton"/>
    <property type="evidence" value="ECO:0007669"/>
    <property type="project" value="InterPro"/>
</dbReference>
<evidence type="ECO:0000313" key="8">
    <source>
        <dbReference type="EMBL" id="KTB11188.1"/>
    </source>
</evidence>
<dbReference type="GO" id="GO:0005823">
    <property type="term" value="C:central plaque of spindle pole body"/>
    <property type="evidence" value="ECO:0007669"/>
    <property type="project" value="InterPro"/>
</dbReference>
<name>A0A0W0E8L2_CANGB</name>